<sequence>MFIEESNNQFPPISLHDRRYPPYPNPQSTASQFLGFFIFFDLSITPPPPQSLILLQVSLLSSFILQLLKYS</sequence>
<dbReference type="Proteomes" id="UP001159364">
    <property type="component" value="Linkage Group LG06"/>
</dbReference>
<reference evidence="1 2" key="1">
    <citation type="submission" date="2021-09" db="EMBL/GenBank/DDBJ databases">
        <title>Genomic insights and catalytic innovation underlie evolution of tropane alkaloids biosynthesis.</title>
        <authorList>
            <person name="Wang Y.-J."/>
            <person name="Tian T."/>
            <person name="Huang J.-P."/>
            <person name="Huang S.-X."/>
        </authorList>
    </citation>
    <scope>NUCLEOTIDE SEQUENCE [LARGE SCALE GENOMIC DNA]</scope>
    <source>
        <strain evidence="1">KIB-2018</strain>
        <tissue evidence="1">Leaf</tissue>
    </source>
</reference>
<accession>A0AAV8TA89</accession>
<dbReference type="EMBL" id="JAIWQS010000006">
    <property type="protein sequence ID" value="KAJ8763125.1"/>
    <property type="molecule type" value="Genomic_DNA"/>
</dbReference>
<evidence type="ECO:0000313" key="1">
    <source>
        <dbReference type="EMBL" id="KAJ8763125.1"/>
    </source>
</evidence>
<proteinExistence type="predicted"/>
<gene>
    <name evidence="1" type="ORF">K2173_025510</name>
</gene>
<name>A0AAV8TA89_9ROSI</name>
<comment type="caution">
    <text evidence="1">The sequence shown here is derived from an EMBL/GenBank/DDBJ whole genome shotgun (WGS) entry which is preliminary data.</text>
</comment>
<organism evidence="1 2">
    <name type="scientific">Erythroxylum novogranatense</name>
    <dbReference type="NCBI Taxonomy" id="1862640"/>
    <lineage>
        <taxon>Eukaryota</taxon>
        <taxon>Viridiplantae</taxon>
        <taxon>Streptophyta</taxon>
        <taxon>Embryophyta</taxon>
        <taxon>Tracheophyta</taxon>
        <taxon>Spermatophyta</taxon>
        <taxon>Magnoliopsida</taxon>
        <taxon>eudicotyledons</taxon>
        <taxon>Gunneridae</taxon>
        <taxon>Pentapetalae</taxon>
        <taxon>rosids</taxon>
        <taxon>fabids</taxon>
        <taxon>Malpighiales</taxon>
        <taxon>Erythroxylaceae</taxon>
        <taxon>Erythroxylum</taxon>
    </lineage>
</organism>
<keyword evidence="2" id="KW-1185">Reference proteome</keyword>
<dbReference type="AlphaFoldDB" id="A0AAV8TA89"/>
<evidence type="ECO:0000313" key="2">
    <source>
        <dbReference type="Proteomes" id="UP001159364"/>
    </source>
</evidence>
<protein>
    <submittedName>
        <fullName evidence="1">Uncharacterized protein</fullName>
    </submittedName>
</protein>